<dbReference type="GO" id="GO:0030286">
    <property type="term" value="C:dynein complex"/>
    <property type="evidence" value="ECO:0007669"/>
    <property type="project" value="InterPro"/>
</dbReference>
<dbReference type="AlphaFoldDB" id="A0A3Q0JKY8"/>
<dbReference type="GO" id="GO:0007018">
    <property type="term" value="P:microtubule-based movement"/>
    <property type="evidence" value="ECO:0007669"/>
    <property type="project" value="InterPro"/>
</dbReference>
<dbReference type="Pfam" id="PF12774">
    <property type="entry name" value="AAA_6"/>
    <property type="match status" value="1"/>
</dbReference>
<keyword evidence="2" id="KW-1185">Reference proteome</keyword>
<dbReference type="Proteomes" id="UP000079169">
    <property type="component" value="Unplaced"/>
</dbReference>
<feature type="non-terminal residue" evidence="3">
    <location>
        <position position="1"/>
    </location>
</feature>
<dbReference type="GO" id="GO:0051959">
    <property type="term" value="F:dynein light intermediate chain binding"/>
    <property type="evidence" value="ECO:0007669"/>
    <property type="project" value="InterPro"/>
</dbReference>
<dbReference type="PANTHER" id="PTHR46961:SF8">
    <property type="entry name" value="DYNEIN AXONEMAL HEAVY CHAIN 7"/>
    <property type="match status" value="1"/>
</dbReference>
<evidence type="ECO:0000259" key="1">
    <source>
        <dbReference type="Pfam" id="PF12774"/>
    </source>
</evidence>
<dbReference type="GO" id="GO:0045505">
    <property type="term" value="F:dynein intermediate chain binding"/>
    <property type="evidence" value="ECO:0007669"/>
    <property type="project" value="InterPro"/>
</dbReference>
<evidence type="ECO:0000313" key="2">
    <source>
        <dbReference type="Proteomes" id="UP000079169"/>
    </source>
</evidence>
<gene>
    <name evidence="3" type="primary">LOC113473723</name>
</gene>
<name>A0A3Q0JKY8_DIACI</name>
<dbReference type="InterPro" id="IPR026983">
    <property type="entry name" value="DHC"/>
</dbReference>
<organism evidence="2 3">
    <name type="scientific">Diaphorina citri</name>
    <name type="common">Asian citrus psyllid</name>
    <dbReference type="NCBI Taxonomy" id="121845"/>
    <lineage>
        <taxon>Eukaryota</taxon>
        <taxon>Metazoa</taxon>
        <taxon>Ecdysozoa</taxon>
        <taxon>Arthropoda</taxon>
        <taxon>Hexapoda</taxon>
        <taxon>Insecta</taxon>
        <taxon>Pterygota</taxon>
        <taxon>Neoptera</taxon>
        <taxon>Paraneoptera</taxon>
        <taxon>Hemiptera</taxon>
        <taxon>Sternorrhyncha</taxon>
        <taxon>Psylloidea</taxon>
        <taxon>Psyllidae</taxon>
        <taxon>Diaphorininae</taxon>
        <taxon>Diaphorina</taxon>
    </lineage>
</organism>
<protein>
    <submittedName>
        <fullName evidence="3">Cytoplasmic dynein 2 heavy chain 1-like</fullName>
    </submittedName>
</protein>
<dbReference type="RefSeq" id="XP_026688992.1">
    <property type="nucleotide sequence ID" value="XM_026833191.1"/>
</dbReference>
<sequence>KLLSPQQHYDWGLRALKTVVAGCGSALKSAKNEKTESTDVNEMSLVVQVLRLNTLSKLTFSDSTQFDLLIQDIFPDVTFLSSGYEAFVKNIRDSYKELGLVYSARQ</sequence>
<dbReference type="InterPro" id="IPR035699">
    <property type="entry name" value="AAA_6"/>
</dbReference>
<accession>A0A3Q0JKY8</accession>
<feature type="non-terminal residue" evidence="3">
    <location>
        <position position="106"/>
    </location>
</feature>
<dbReference type="PANTHER" id="PTHR46961">
    <property type="entry name" value="DYNEIN HEAVY CHAIN 1, AXONEMAL-LIKE PROTEIN"/>
    <property type="match status" value="1"/>
</dbReference>
<dbReference type="GO" id="GO:0005524">
    <property type="term" value="F:ATP binding"/>
    <property type="evidence" value="ECO:0007669"/>
    <property type="project" value="InterPro"/>
</dbReference>
<dbReference type="KEGG" id="dci:113473723"/>
<evidence type="ECO:0000313" key="3">
    <source>
        <dbReference type="RefSeq" id="XP_026688992.1"/>
    </source>
</evidence>
<dbReference type="Gene3D" id="1.10.8.710">
    <property type="match status" value="1"/>
</dbReference>
<dbReference type="InterPro" id="IPR043157">
    <property type="entry name" value="Dynein_AAA1S"/>
</dbReference>
<dbReference type="GeneID" id="113473723"/>
<proteinExistence type="predicted"/>
<dbReference type="PaxDb" id="121845-A0A3Q0JKY8"/>
<feature type="domain" description="Dynein heavy chain hydrolytic ATP-binding dynein motor region" evidence="1">
    <location>
        <begin position="2"/>
        <end position="101"/>
    </location>
</feature>
<reference evidence="3" key="1">
    <citation type="submission" date="2025-08" db="UniProtKB">
        <authorList>
            <consortium name="RefSeq"/>
        </authorList>
    </citation>
    <scope>IDENTIFICATION</scope>
</reference>
<dbReference type="STRING" id="121845.A0A3Q0JKY8"/>